<keyword evidence="1" id="KW-0614">Plasmid</keyword>
<accession>W5SXT3</accession>
<geneLocation type="plasmid" evidence="1">
    <name>unnamed</name>
</geneLocation>
<organism evidence="1">
    <name type="scientific">Borrelia coriaceae ATCC 43381</name>
    <dbReference type="NCBI Taxonomy" id="1408429"/>
    <lineage>
        <taxon>Bacteria</taxon>
        <taxon>Pseudomonadati</taxon>
        <taxon>Spirochaetota</taxon>
        <taxon>Spirochaetia</taxon>
        <taxon>Spirochaetales</taxon>
        <taxon>Borreliaceae</taxon>
        <taxon>Borrelia</taxon>
    </lineage>
</organism>
<dbReference type="HOGENOM" id="CLU_115291_0_0_12"/>
<protein>
    <submittedName>
        <fullName evidence="1">Uncharacterized protein</fullName>
    </submittedName>
</protein>
<evidence type="ECO:0000313" key="1">
    <source>
        <dbReference type="EMBL" id="AHH11513.1"/>
    </source>
</evidence>
<reference evidence="1" key="1">
    <citation type="submission" date="2013-04" db="EMBL/GenBank/DDBJ databases">
        <title>Comparative Genomics of Relapsing Fever Spirochetes.</title>
        <authorList>
            <person name="Schwan T.G."/>
            <person name="Raffel S.J."/>
            <person name="Porcella S.F."/>
            <person name="Martens C.A."/>
            <person name="Bruno D.P."/>
            <person name="Ricklefs S.M."/>
            <person name="Barbian K.B."/>
        </authorList>
    </citation>
    <scope>NUCLEOTIDE SEQUENCE</scope>
    <source>
        <strain evidence="1">Co53</strain>
        <plasmid evidence="1">unnamed</plasmid>
    </source>
</reference>
<name>W5SXT3_9SPIR</name>
<dbReference type="RefSeq" id="WP_277813761.1">
    <property type="nucleotide sequence ID" value="NZ_CP005756.1"/>
</dbReference>
<dbReference type="AlphaFoldDB" id="W5SXT3"/>
<dbReference type="EMBL" id="CP005756">
    <property type="protein sequence ID" value="AHH11513.1"/>
    <property type="molecule type" value="Genomic_DNA"/>
</dbReference>
<dbReference type="Pfam" id="PF05246">
    <property type="entry name" value="DUF735"/>
    <property type="match status" value="1"/>
</dbReference>
<dbReference type="InterPro" id="IPR007910">
    <property type="entry name" value="DUF735"/>
</dbReference>
<sequence length="155" mass="17798">MIKTPSFLKDSQVEKIIDTEIAFINQVITEVKDLIANFEDINASQYLNSRFIAFWLCDILQIIYSRSQSLEMLANNIDSVIFALRHIGTHESFIRLFKAFLNVDVEPTTTAPGVINIKLKNHIKTNFIVLIVGSTKKGDIHIKELFSELKRMDRL</sequence>
<proteinExistence type="predicted"/>
<gene>
    <name evidence="1" type="ORF">BCO_0008103</name>
</gene>